<comment type="cofactor">
    <cofactor evidence="1">
        <name>NAD(+)</name>
        <dbReference type="ChEBI" id="CHEBI:57540"/>
    </cofactor>
</comment>
<keyword evidence="13" id="KW-0325">Glycoprotein</keyword>
<sequence length="521" mass="59774">MQKTVLITGGAGFIGSHLCGHHLNKGHKVICVDSFFSGKKENIVSFLDNQNFKLIKHNIIEPLKQKFEQIDEIYNLACPASPLQYQFDPVLTLRTSVDGMRNMLDMARKYNAKIMQASTSEVYGDPLEHPQNEKYFGNVDPLGKRSCYDEGKRAAESLCKDYHDQYGVDVRIIRLFNIYGPRMMFNDGRVISNFILQALLTDDITVYGSGEQSRSFMYIDDLIIALDKMMALPSEKIGMRPINLGNPDERTIQSLAEDIKNYTKSQSKIVHLDYDLIPERLGDPKQRCPDIARAKSLMDWQPTIDFKGGLINTISDFQERLKNKTKIVICAPSYYPLEGPAELTVKEMTNRLTGYDFDLIVARMKKGLSDQEKIGRVTVYRLGFGNALDKYLLPLLAPFKILQLNKKKDYQVVWGIMASYGSLSAVIFSLFSRRALLLSLYEGKIYQKATSIRRKLFKPLYRIIFKKANNLQIVGELTQQQLAWLEDYQNIQVVDLKRGWDYLAKRTKEQFQELEILSSRL</sequence>
<evidence type="ECO:0000256" key="11">
    <source>
        <dbReference type="ARBA" id="ARBA00023034"/>
    </source>
</evidence>
<proteinExistence type="inferred from homology"/>
<keyword evidence="6 15" id="KW-0812">Transmembrane</keyword>
<dbReference type="PANTHER" id="PTHR43078">
    <property type="entry name" value="UDP-GLUCURONIC ACID DECARBOXYLASE-RELATED"/>
    <property type="match status" value="1"/>
</dbReference>
<evidence type="ECO:0000256" key="4">
    <source>
        <dbReference type="ARBA" id="ARBA00007505"/>
    </source>
</evidence>
<organism evidence="17 18">
    <name type="scientific">Candidatus Komeilibacteria bacterium CG11_big_fil_rev_8_21_14_0_20_36_20</name>
    <dbReference type="NCBI Taxonomy" id="1974477"/>
    <lineage>
        <taxon>Bacteria</taxon>
        <taxon>Candidatus Komeiliibacteriota</taxon>
    </lineage>
</organism>
<evidence type="ECO:0000256" key="12">
    <source>
        <dbReference type="ARBA" id="ARBA00023136"/>
    </source>
</evidence>
<dbReference type="FunFam" id="3.40.50.720:FF:000065">
    <property type="entry name" value="UDP-glucuronic acid decarboxylase 1"/>
    <property type="match status" value="1"/>
</dbReference>
<evidence type="ECO:0000256" key="2">
    <source>
        <dbReference type="ARBA" id="ARBA00004447"/>
    </source>
</evidence>
<dbReference type="InterPro" id="IPR044516">
    <property type="entry name" value="UXS-like"/>
</dbReference>
<feature type="transmembrane region" description="Helical" evidence="15">
    <location>
        <begin position="412"/>
        <end position="431"/>
    </location>
</feature>
<dbReference type="Gene3D" id="3.40.50.720">
    <property type="entry name" value="NAD(P)-binding Rossmann-like Domain"/>
    <property type="match status" value="1"/>
</dbReference>
<keyword evidence="11" id="KW-0333">Golgi apparatus</keyword>
<evidence type="ECO:0000256" key="9">
    <source>
        <dbReference type="ARBA" id="ARBA00022989"/>
    </source>
</evidence>
<dbReference type="GO" id="GO:0042732">
    <property type="term" value="P:D-xylose metabolic process"/>
    <property type="evidence" value="ECO:0007669"/>
    <property type="project" value="InterPro"/>
</dbReference>
<dbReference type="GO" id="GO:0005737">
    <property type="term" value="C:cytoplasm"/>
    <property type="evidence" value="ECO:0007669"/>
    <property type="project" value="TreeGrafter"/>
</dbReference>
<accession>A0A2H0NCA8</accession>
<feature type="domain" description="NAD(P)-binding" evidence="16">
    <location>
        <begin position="6"/>
        <end position="310"/>
    </location>
</feature>
<evidence type="ECO:0000313" key="17">
    <source>
        <dbReference type="EMBL" id="PIR06530.1"/>
    </source>
</evidence>
<dbReference type="UniPathway" id="UPA00796">
    <property type="reaction ID" value="UER00771"/>
</dbReference>
<comment type="pathway">
    <text evidence="3">Nucleotide-sugar biosynthesis; UDP-alpha-D-xylose biosynthesis; UDP-alpha-D-xylose from UDP-alpha-D-glucuronate: step 1/1.</text>
</comment>
<evidence type="ECO:0000256" key="14">
    <source>
        <dbReference type="ARBA" id="ARBA00023239"/>
    </source>
</evidence>
<evidence type="ECO:0000256" key="10">
    <source>
        <dbReference type="ARBA" id="ARBA00023027"/>
    </source>
</evidence>
<keyword evidence="9 15" id="KW-1133">Transmembrane helix</keyword>
<name>A0A2H0NCA8_9BACT</name>
<dbReference type="SUPFAM" id="SSF51735">
    <property type="entry name" value="NAD(P)-binding Rossmann-fold domains"/>
    <property type="match status" value="1"/>
</dbReference>
<keyword evidence="7" id="KW-0210">Decarboxylase</keyword>
<evidence type="ECO:0000256" key="5">
    <source>
        <dbReference type="ARBA" id="ARBA00012290"/>
    </source>
</evidence>
<dbReference type="Pfam" id="PF16363">
    <property type="entry name" value="GDP_Man_Dehyd"/>
    <property type="match status" value="1"/>
</dbReference>
<comment type="similarity">
    <text evidence="4">Belongs to the NAD(P)-dependent epimerase/dehydratase family. UDP-glucuronic acid decarboxylase subfamily.</text>
</comment>
<keyword evidence="10" id="KW-0520">NAD</keyword>
<comment type="caution">
    <text evidence="17">The sequence shown here is derived from an EMBL/GenBank/DDBJ whole genome shotgun (WGS) entry which is preliminary data.</text>
</comment>
<dbReference type="InterPro" id="IPR036291">
    <property type="entry name" value="NAD(P)-bd_dom_sf"/>
</dbReference>
<dbReference type="GO" id="GO:0048040">
    <property type="term" value="F:UDP-glucuronate decarboxylase activity"/>
    <property type="evidence" value="ECO:0007669"/>
    <property type="project" value="UniProtKB-EC"/>
</dbReference>
<dbReference type="SUPFAM" id="SSF53756">
    <property type="entry name" value="UDP-Glycosyltransferase/glycogen phosphorylase"/>
    <property type="match status" value="1"/>
</dbReference>
<dbReference type="CDD" id="cd05230">
    <property type="entry name" value="UGD_SDR_e"/>
    <property type="match status" value="1"/>
</dbReference>
<dbReference type="Proteomes" id="UP000230564">
    <property type="component" value="Unassembled WGS sequence"/>
</dbReference>
<reference evidence="17 18" key="1">
    <citation type="submission" date="2017-09" db="EMBL/GenBank/DDBJ databases">
        <title>Depth-based differentiation of microbial function through sediment-hosted aquifers and enrichment of novel symbionts in the deep terrestrial subsurface.</title>
        <authorList>
            <person name="Probst A.J."/>
            <person name="Ladd B."/>
            <person name="Jarett J.K."/>
            <person name="Geller-Mcgrath D.E."/>
            <person name="Sieber C.M."/>
            <person name="Emerson J.B."/>
            <person name="Anantharaman K."/>
            <person name="Thomas B.C."/>
            <person name="Malmstrom R."/>
            <person name="Stieglmeier M."/>
            <person name="Klingl A."/>
            <person name="Woyke T."/>
            <person name="Ryan C.M."/>
            <person name="Banfield J.F."/>
        </authorList>
    </citation>
    <scope>NUCLEOTIDE SEQUENCE [LARGE SCALE GENOMIC DNA]</scope>
    <source>
        <strain evidence="17">CG11_big_fil_rev_8_21_14_0_20_36_20</strain>
    </source>
</reference>
<dbReference type="InterPro" id="IPR016040">
    <property type="entry name" value="NAD(P)-bd_dom"/>
</dbReference>
<evidence type="ECO:0000256" key="7">
    <source>
        <dbReference type="ARBA" id="ARBA00022793"/>
    </source>
</evidence>
<dbReference type="AlphaFoldDB" id="A0A2H0NCA8"/>
<protein>
    <recommendedName>
        <fullName evidence="5">UDP-glucuronate decarboxylase</fullName>
        <ecNumber evidence="5">4.1.1.35</ecNumber>
    </recommendedName>
</protein>
<dbReference type="GO" id="GO:0033320">
    <property type="term" value="P:UDP-D-xylose biosynthetic process"/>
    <property type="evidence" value="ECO:0007669"/>
    <property type="project" value="UniProtKB-UniPathway"/>
</dbReference>
<evidence type="ECO:0000259" key="16">
    <source>
        <dbReference type="Pfam" id="PF16363"/>
    </source>
</evidence>
<evidence type="ECO:0000256" key="15">
    <source>
        <dbReference type="SAM" id="Phobius"/>
    </source>
</evidence>
<evidence type="ECO:0000256" key="3">
    <source>
        <dbReference type="ARBA" id="ARBA00005100"/>
    </source>
</evidence>
<dbReference type="PANTHER" id="PTHR43078:SF6">
    <property type="entry name" value="UDP-GLUCURONIC ACID DECARBOXYLASE 1"/>
    <property type="match status" value="1"/>
</dbReference>
<gene>
    <name evidence="17" type="ORF">COV55_03280</name>
</gene>
<keyword evidence="14" id="KW-0456">Lyase</keyword>
<evidence type="ECO:0000313" key="18">
    <source>
        <dbReference type="Proteomes" id="UP000230564"/>
    </source>
</evidence>
<keyword evidence="12 15" id="KW-0472">Membrane</keyword>
<comment type="subcellular location">
    <subcellularLocation>
        <location evidence="2">Golgi apparatus</location>
        <location evidence="2">Golgi stack membrane</location>
        <topology evidence="2">Single-pass type II membrane protein</topology>
    </subcellularLocation>
</comment>
<dbReference type="EMBL" id="PCWQ01000012">
    <property type="protein sequence ID" value="PIR06530.1"/>
    <property type="molecule type" value="Genomic_DNA"/>
</dbReference>
<evidence type="ECO:0000256" key="13">
    <source>
        <dbReference type="ARBA" id="ARBA00023180"/>
    </source>
</evidence>
<dbReference type="EC" id="4.1.1.35" evidence="5"/>
<evidence type="ECO:0000256" key="8">
    <source>
        <dbReference type="ARBA" id="ARBA00022968"/>
    </source>
</evidence>
<dbReference type="Gene3D" id="3.40.50.2000">
    <property type="entry name" value="Glycogen Phosphorylase B"/>
    <property type="match status" value="1"/>
</dbReference>
<dbReference type="GO" id="GO:0070403">
    <property type="term" value="F:NAD+ binding"/>
    <property type="evidence" value="ECO:0007669"/>
    <property type="project" value="InterPro"/>
</dbReference>
<keyword evidence="8" id="KW-0735">Signal-anchor</keyword>
<evidence type="ECO:0000256" key="6">
    <source>
        <dbReference type="ARBA" id="ARBA00022692"/>
    </source>
</evidence>
<evidence type="ECO:0000256" key="1">
    <source>
        <dbReference type="ARBA" id="ARBA00001911"/>
    </source>
</evidence>